<dbReference type="InterPro" id="IPR001789">
    <property type="entry name" value="Sig_transdc_resp-reg_receiver"/>
</dbReference>
<dbReference type="SMART" id="SM00448">
    <property type="entry name" value="REC"/>
    <property type="match status" value="1"/>
</dbReference>
<keyword evidence="1 2" id="KW-0597">Phosphoprotein</keyword>
<dbReference type="CDD" id="cd17546">
    <property type="entry name" value="REC_hyHK_CKI1_RcsC-like"/>
    <property type="match status" value="1"/>
</dbReference>
<dbReference type="EMBL" id="CP054143">
    <property type="protein sequence ID" value="QKJ67153.1"/>
    <property type="molecule type" value="Genomic_DNA"/>
</dbReference>
<feature type="domain" description="Response regulatory" evidence="3">
    <location>
        <begin position="4"/>
        <end position="119"/>
    </location>
</feature>
<name>A0A6M8SPH8_9NEIS</name>
<evidence type="ECO:0000313" key="5">
    <source>
        <dbReference type="Proteomes" id="UP000504844"/>
    </source>
</evidence>
<dbReference type="InterPro" id="IPR050595">
    <property type="entry name" value="Bact_response_regulator"/>
</dbReference>
<reference evidence="4 5" key="1">
    <citation type="submission" date="2020-05" db="EMBL/GenBank/DDBJ databases">
        <title>Complete genome sequence of Deefgea sp. D17.</title>
        <authorList>
            <person name="Bae J.-W."/>
            <person name="Han J.E."/>
        </authorList>
    </citation>
    <scope>NUCLEOTIDE SEQUENCE [LARGE SCALE GENOMIC DNA]</scope>
    <source>
        <strain evidence="4 5">D17</strain>
    </source>
</reference>
<dbReference type="SUPFAM" id="SSF52172">
    <property type="entry name" value="CheY-like"/>
    <property type="match status" value="1"/>
</dbReference>
<dbReference type="PROSITE" id="PS50110">
    <property type="entry name" value="RESPONSE_REGULATORY"/>
    <property type="match status" value="1"/>
</dbReference>
<organism evidence="4 5">
    <name type="scientific">Deefgea piscis</name>
    <dbReference type="NCBI Taxonomy" id="2739061"/>
    <lineage>
        <taxon>Bacteria</taxon>
        <taxon>Pseudomonadati</taxon>
        <taxon>Pseudomonadota</taxon>
        <taxon>Betaproteobacteria</taxon>
        <taxon>Neisseriales</taxon>
        <taxon>Chitinibacteraceae</taxon>
        <taxon>Deefgea</taxon>
    </lineage>
</organism>
<sequence length="120" mass="13030">MPYTMLIVDDSRVSRIMIRSFAIAQRPDWVYLEAGSGLDAIEIAKTHKIDFVSMDLNMPGIDGIEAGTAIKALQPDCFIALLTANVQNSTQERALNAGLHFVPKPIVADTLLKVFTIAGA</sequence>
<gene>
    <name evidence="4" type="ORF">HQN60_10835</name>
</gene>
<dbReference type="PANTHER" id="PTHR44591:SF3">
    <property type="entry name" value="RESPONSE REGULATORY DOMAIN-CONTAINING PROTEIN"/>
    <property type="match status" value="1"/>
</dbReference>
<dbReference type="Gene3D" id="3.40.50.2300">
    <property type="match status" value="1"/>
</dbReference>
<dbReference type="Pfam" id="PF00072">
    <property type="entry name" value="Response_reg"/>
    <property type="match status" value="1"/>
</dbReference>
<protein>
    <submittedName>
        <fullName evidence="4">Response regulator</fullName>
    </submittedName>
</protein>
<evidence type="ECO:0000256" key="2">
    <source>
        <dbReference type="PROSITE-ProRule" id="PRU00169"/>
    </source>
</evidence>
<dbReference type="RefSeq" id="WP_173533656.1">
    <property type="nucleotide sequence ID" value="NZ_CP054143.1"/>
</dbReference>
<dbReference type="GO" id="GO:0000160">
    <property type="term" value="P:phosphorelay signal transduction system"/>
    <property type="evidence" value="ECO:0007669"/>
    <property type="project" value="InterPro"/>
</dbReference>
<dbReference type="InterPro" id="IPR011006">
    <property type="entry name" value="CheY-like_superfamily"/>
</dbReference>
<evidence type="ECO:0000256" key="1">
    <source>
        <dbReference type="ARBA" id="ARBA00022553"/>
    </source>
</evidence>
<accession>A0A6M8SPH8</accession>
<dbReference type="PANTHER" id="PTHR44591">
    <property type="entry name" value="STRESS RESPONSE REGULATOR PROTEIN 1"/>
    <property type="match status" value="1"/>
</dbReference>
<dbReference type="AlphaFoldDB" id="A0A6M8SPH8"/>
<feature type="modified residue" description="4-aspartylphosphate" evidence="2">
    <location>
        <position position="55"/>
    </location>
</feature>
<dbReference type="KEGG" id="dee:HQN60_10835"/>
<dbReference type="Proteomes" id="UP000504844">
    <property type="component" value="Chromosome"/>
</dbReference>
<keyword evidence="5" id="KW-1185">Reference proteome</keyword>
<evidence type="ECO:0000259" key="3">
    <source>
        <dbReference type="PROSITE" id="PS50110"/>
    </source>
</evidence>
<evidence type="ECO:0000313" key="4">
    <source>
        <dbReference type="EMBL" id="QKJ67153.1"/>
    </source>
</evidence>
<proteinExistence type="predicted"/>